<dbReference type="EMBL" id="CAJFCJ010000006">
    <property type="protein sequence ID" value="CAD5116751.1"/>
    <property type="molecule type" value="Genomic_DNA"/>
</dbReference>
<feature type="compositionally biased region" description="Polar residues" evidence="2">
    <location>
        <begin position="200"/>
        <end position="209"/>
    </location>
</feature>
<sequence>MNSSQEVNIAGGTKTFSELLKDLYKVYKSDKEEISGIIKNLRKTLEDYKVKLRTVQKDRDVFRSRSKKESDKNKISSMDIKSLKNKIEILMNQVNHCPNCIILKDQIEDMKKTNDVYKQLLIRDKIDIPDVFETIPDTCDINSNYEHIKKNSNTNQALREVNFLDDENGDENENQIQRADTSTPYEELNSDCHSVEEFQIVSSSDSNNARSKKRKSESEVELKVVHKDKSPPKRKKVILKGLIDFSQELLDDNLPTKGNSKNSSNFSTSTKVNKAGNLSRSSSKNLKLNQKLECQRILFKVEKNEAKSYTIDEKSDDVIKSSHSSVDQVVPTSGTNEWDLMSSSSSIIPSWTHPHKRKKKISEKRKIFHKKYKRRQI</sequence>
<accession>A0A7I8VN34</accession>
<evidence type="ECO:0000256" key="2">
    <source>
        <dbReference type="SAM" id="MobiDB-lite"/>
    </source>
</evidence>
<reference evidence="3 4" key="1">
    <citation type="submission" date="2020-08" db="EMBL/GenBank/DDBJ databases">
        <authorList>
            <person name="Hejnol A."/>
        </authorList>
    </citation>
    <scope>NUCLEOTIDE SEQUENCE [LARGE SCALE GENOMIC DNA]</scope>
</reference>
<evidence type="ECO:0000256" key="1">
    <source>
        <dbReference type="SAM" id="Coils"/>
    </source>
</evidence>
<gene>
    <name evidence="3" type="ORF">DGYR_LOCUS5346</name>
</gene>
<evidence type="ECO:0000313" key="4">
    <source>
        <dbReference type="Proteomes" id="UP000549394"/>
    </source>
</evidence>
<feature type="compositionally biased region" description="Basic and acidic residues" evidence="2">
    <location>
        <begin position="216"/>
        <end position="231"/>
    </location>
</feature>
<evidence type="ECO:0000313" key="3">
    <source>
        <dbReference type="EMBL" id="CAD5116751.1"/>
    </source>
</evidence>
<dbReference type="AlphaFoldDB" id="A0A7I8VN34"/>
<comment type="caution">
    <text evidence="3">The sequence shown here is derived from an EMBL/GenBank/DDBJ whole genome shotgun (WGS) entry which is preliminary data.</text>
</comment>
<organism evidence="3 4">
    <name type="scientific">Dimorphilus gyrociliatus</name>
    <dbReference type="NCBI Taxonomy" id="2664684"/>
    <lineage>
        <taxon>Eukaryota</taxon>
        <taxon>Metazoa</taxon>
        <taxon>Spiralia</taxon>
        <taxon>Lophotrochozoa</taxon>
        <taxon>Annelida</taxon>
        <taxon>Polychaeta</taxon>
        <taxon>Polychaeta incertae sedis</taxon>
        <taxon>Dinophilidae</taxon>
        <taxon>Dimorphilus</taxon>
    </lineage>
</organism>
<proteinExistence type="predicted"/>
<protein>
    <submittedName>
        <fullName evidence="3">DgyrCDS5606</fullName>
    </submittedName>
</protein>
<feature type="coiled-coil region" evidence="1">
    <location>
        <begin position="31"/>
        <end position="58"/>
    </location>
</feature>
<keyword evidence="1" id="KW-0175">Coiled coil</keyword>
<feature type="compositionally biased region" description="Low complexity" evidence="2">
    <location>
        <begin position="256"/>
        <end position="284"/>
    </location>
</feature>
<dbReference type="Proteomes" id="UP000549394">
    <property type="component" value="Unassembled WGS sequence"/>
</dbReference>
<feature type="region of interest" description="Disordered" evidence="2">
    <location>
        <begin position="251"/>
        <end position="284"/>
    </location>
</feature>
<feature type="region of interest" description="Disordered" evidence="2">
    <location>
        <begin position="200"/>
        <end position="233"/>
    </location>
</feature>
<keyword evidence="4" id="KW-1185">Reference proteome</keyword>
<name>A0A7I8VN34_9ANNE</name>